<name>A0A9Q3CNA3_9BASI</name>
<organism evidence="1 2">
    <name type="scientific">Austropuccinia psidii MF-1</name>
    <dbReference type="NCBI Taxonomy" id="1389203"/>
    <lineage>
        <taxon>Eukaryota</taxon>
        <taxon>Fungi</taxon>
        <taxon>Dikarya</taxon>
        <taxon>Basidiomycota</taxon>
        <taxon>Pucciniomycotina</taxon>
        <taxon>Pucciniomycetes</taxon>
        <taxon>Pucciniales</taxon>
        <taxon>Sphaerophragmiaceae</taxon>
        <taxon>Austropuccinia</taxon>
    </lineage>
</organism>
<gene>
    <name evidence="1" type="ORF">O181_025668</name>
</gene>
<evidence type="ECO:0000313" key="2">
    <source>
        <dbReference type="Proteomes" id="UP000765509"/>
    </source>
</evidence>
<evidence type="ECO:0000313" key="1">
    <source>
        <dbReference type="EMBL" id="MBW0485953.1"/>
    </source>
</evidence>
<reference evidence="1" key="1">
    <citation type="submission" date="2021-03" db="EMBL/GenBank/DDBJ databases">
        <title>Draft genome sequence of rust myrtle Austropuccinia psidii MF-1, a brazilian biotype.</title>
        <authorList>
            <person name="Quecine M.C."/>
            <person name="Pachon D.M.R."/>
            <person name="Bonatelli M.L."/>
            <person name="Correr F.H."/>
            <person name="Franceschini L.M."/>
            <person name="Leite T.F."/>
            <person name="Margarido G.R.A."/>
            <person name="Almeida C.A."/>
            <person name="Ferrarezi J.A."/>
            <person name="Labate C.A."/>
        </authorList>
    </citation>
    <scope>NUCLEOTIDE SEQUENCE</scope>
    <source>
        <strain evidence="1">MF-1</strain>
    </source>
</reference>
<dbReference type="Proteomes" id="UP000765509">
    <property type="component" value="Unassembled WGS sequence"/>
</dbReference>
<dbReference type="EMBL" id="AVOT02008414">
    <property type="protein sequence ID" value="MBW0485953.1"/>
    <property type="molecule type" value="Genomic_DNA"/>
</dbReference>
<proteinExistence type="predicted"/>
<sequence>MPGPSPCPCSPYVAKPFESTSDIRRPPEHLVDHFGGALDTGEPTVLTPRVLPTQIHVCPHPVTPDLRSQHLSSPPYQRERVSQVKFVEHDAVDCVLIDTGASIHLSGSARFATNLKDVPPFRIFLPT</sequence>
<comment type="caution">
    <text evidence="1">The sequence shown here is derived from an EMBL/GenBank/DDBJ whole genome shotgun (WGS) entry which is preliminary data.</text>
</comment>
<accession>A0A9Q3CNA3</accession>
<dbReference type="AlphaFoldDB" id="A0A9Q3CNA3"/>
<protein>
    <submittedName>
        <fullName evidence="1">Uncharacterized protein</fullName>
    </submittedName>
</protein>
<keyword evidence="2" id="KW-1185">Reference proteome</keyword>